<evidence type="ECO:0000259" key="2">
    <source>
        <dbReference type="PROSITE" id="PS51677"/>
    </source>
</evidence>
<dbReference type="Pfam" id="PF01522">
    <property type="entry name" value="Polysacc_deac_1"/>
    <property type="match status" value="1"/>
</dbReference>
<evidence type="ECO:0000256" key="1">
    <source>
        <dbReference type="ARBA" id="ARBA00022729"/>
    </source>
</evidence>
<dbReference type="InterPro" id="IPR051398">
    <property type="entry name" value="Polysacch_Deacetylase"/>
</dbReference>
<name>A0A927GSX2_9BACL</name>
<dbReference type="RefSeq" id="WP_190919401.1">
    <property type="nucleotide sequence ID" value="NZ_JACXIZ010000027.1"/>
</dbReference>
<feature type="domain" description="NodB homology" evidence="2">
    <location>
        <begin position="14"/>
        <end position="267"/>
    </location>
</feature>
<dbReference type="GO" id="GO:0016810">
    <property type="term" value="F:hydrolase activity, acting on carbon-nitrogen (but not peptide) bonds"/>
    <property type="evidence" value="ECO:0007669"/>
    <property type="project" value="InterPro"/>
</dbReference>
<gene>
    <name evidence="3" type="ORF">IDH44_16185</name>
</gene>
<keyword evidence="4" id="KW-1185">Reference proteome</keyword>
<dbReference type="SUPFAM" id="SSF88713">
    <property type="entry name" value="Glycoside hydrolase/deacetylase"/>
    <property type="match status" value="1"/>
</dbReference>
<dbReference type="InterPro" id="IPR011330">
    <property type="entry name" value="Glyco_hydro/deAcase_b/a-brl"/>
</dbReference>
<dbReference type="EMBL" id="JACXIZ010000027">
    <property type="protein sequence ID" value="MBD2846736.1"/>
    <property type="molecule type" value="Genomic_DNA"/>
</dbReference>
<dbReference type="InterPro" id="IPR002509">
    <property type="entry name" value="NODB_dom"/>
</dbReference>
<dbReference type="PANTHER" id="PTHR34216:SF11">
    <property type="entry name" value="CHITOOLIGOSACCHARIDE DEACETYLASE"/>
    <property type="match status" value="1"/>
</dbReference>
<accession>A0A927GSX2</accession>
<evidence type="ECO:0000313" key="4">
    <source>
        <dbReference type="Proteomes" id="UP000621560"/>
    </source>
</evidence>
<keyword evidence="1" id="KW-0732">Signal</keyword>
<protein>
    <submittedName>
        <fullName evidence="3">Polysaccharide deacetylase family protein</fullName>
    </submittedName>
</protein>
<dbReference type="PANTHER" id="PTHR34216">
    <property type="match status" value="1"/>
</dbReference>
<dbReference type="Proteomes" id="UP000621560">
    <property type="component" value="Unassembled WGS sequence"/>
</dbReference>
<organism evidence="3 4">
    <name type="scientific">Paenibacillus sabuli</name>
    <dbReference type="NCBI Taxonomy" id="2772509"/>
    <lineage>
        <taxon>Bacteria</taxon>
        <taxon>Bacillati</taxon>
        <taxon>Bacillota</taxon>
        <taxon>Bacilli</taxon>
        <taxon>Bacillales</taxon>
        <taxon>Paenibacillaceae</taxon>
        <taxon>Paenibacillus</taxon>
    </lineage>
</organism>
<dbReference type="CDD" id="cd10967">
    <property type="entry name" value="CE4_GLA_like_6s"/>
    <property type="match status" value="1"/>
</dbReference>
<dbReference type="PROSITE" id="PS51677">
    <property type="entry name" value="NODB"/>
    <property type="match status" value="1"/>
</dbReference>
<proteinExistence type="predicted"/>
<comment type="caution">
    <text evidence="3">The sequence shown here is derived from an EMBL/GenBank/DDBJ whole genome shotgun (WGS) entry which is preliminary data.</text>
</comment>
<reference evidence="3" key="1">
    <citation type="submission" date="2020-09" db="EMBL/GenBank/DDBJ databases">
        <title>A novel bacterium of genus Paenibacillus, isolated from South China Sea.</title>
        <authorList>
            <person name="Huang H."/>
            <person name="Mo K."/>
            <person name="Hu Y."/>
        </authorList>
    </citation>
    <scope>NUCLEOTIDE SEQUENCE</scope>
    <source>
        <strain evidence="3">IB182496</strain>
    </source>
</reference>
<dbReference type="GO" id="GO:0005975">
    <property type="term" value="P:carbohydrate metabolic process"/>
    <property type="evidence" value="ECO:0007669"/>
    <property type="project" value="InterPro"/>
</dbReference>
<sequence length="267" mass="30139">MANVLLTFPEGRHKVVTLSYDDGVAADRRLLELLNAGGLKGTFHINAGLCGKGKRLRTEELVGAYRGHEIAAHTLTHPTIARCPQEQLVEEIVADRKALESLTGQPVRGLSYPNGSHNARIRETLPYLGVDYARTTMSHGTFAIPDEWMAWHPTCHHNDRLAERTEQFLALDKRQHLYMLYVWGHSYEFDRDDNWEMIEQFCARIGGHDEIWYATNREIVSYFHAFERLEFAAAMDFVYNPSHASVWLAAGDRTVEAKGGAVTALSG</sequence>
<evidence type="ECO:0000313" key="3">
    <source>
        <dbReference type="EMBL" id="MBD2846736.1"/>
    </source>
</evidence>
<dbReference type="Gene3D" id="3.20.20.370">
    <property type="entry name" value="Glycoside hydrolase/deacetylase"/>
    <property type="match status" value="1"/>
</dbReference>
<dbReference type="AlphaFoldDB" id="A0A927GSX2"/>